<feature type="domain" description="Pyrroline-5-carboxylate reductase catalytic N-terminal" evidence="2">
    <location>
        <begin position="50"/>
        <end position="141"/>
    </location>
</feature>
<dbReference type="AlphaFoldDB" id="A0A381NXR5"/>
<dbReference type="PROSITE" id="PS51318">
    <property type="entry name" value="TAT"/>
    <property type="match status" value="1"/>
</dbReference>
<dbReference type="GO" id="GO:0016491">
    <property type="term" value="F:oxidoreductase activity"/>
    <property type="evidence" value="ECO:0007669"/>
    <property type="project" value="UniProtKB-KW"/>
</dbReference>
<dbReference type="Pfam" id="PF03807">
    <property type="entry name" value="F420_oxidored"/>
    <property type="match status" value="1"/>
</dbReference>
<protein>
    <recommendedName>
        <fullName evidence="2">Pyrroline-5-carboxylate reductase catalytic N-terminal domain-containing protein</fullName>
    </recommendedName>
</protein>
<dbReference type="EMBL" id="UINC01000677">
    <property type="protein sequence ID" value="SUZ59401.1"/>
    <property type="molecule type" value="Genomic_DNA"/>
</dbReference>
<dbReference type="PANTHER" id="PTHR14239:SF10">
    <property type="entry name" value="REDUCTASE"/>
    <property type="match status" value="1"/>
</dbReference>
<dbReference type="SUPFAM" id="SSF51735">
    <property type="entry name" value="NAD(P)-binding Rossmann-fold domains"/>
    <property type="match status" value="1"/>
</dbReference>
<dbReference type="InterPro" id="IPR028939">
    <property type="entry name" value="P5C_Rdtase_cat_N"/>
</dbReference>
<proteinExistence type="predicted"/>
<sequence length="252" mass="26642">MTRSNGKGGSKQSRRDFLLRAGATATGLALAPSILPERLGAVRAQQARLKIGVIGSGLIGGSVGLRWAQAGHEILFSSRHPEELADLVERAGARTRAGMPAEAAVFGDIVFIAVPYAALPQVGQDYGSLMRGKVVIECGNPYPRRDGPMAEEALAKGTGVASAEFLPGVRLVRAFNAVSYRTVEREDHSQVGIPIAGDDEDALRIVSALVVDAGFDPVVVGPLARAREFDQGTPVYVTDMTAAQLREALDLR</sequence>
<dbReference type="InterPro" id="IPR006311">
    <property type="entry name" value="TAT_signal"/>
</dbReference>
<dbReference type="InterPro" id="IPR036291">
    <property type="entry name" value="NAD(P)-bd_dom_sf"/>
</dbReference>
<keyword evidence="1" id="KW-0560">Oxidoreductase</keyword>
<evidence type="ECO:0000259" key="2">
    <source>
        <dbReference type="Pfam" id="PF03807"/>
    </source>
</evidence>
<dbReference type="InterPro" id="IPR051267">
    <property type="entry name" value="STEAP_metalloreductase"/>
</dbReference>
<name>A0A381NXR5_9ZZZZ</name>
<dbReference type="PANTHER" id="PTHR14239">
    <property type="entry name" value="DUDULIN-RELATED"/>
    <property type="match status" value="1"/>
</dbReference>
<dbReference type="Gene3D" id="3.40.50.720">
    <property type="entry name" value="NAD(P)-binding Rossmann-like Domain"/>
    <property type="match status" value="1"/>
</dbReference>
<accession>A0A381NXR5</accession>
<organism evidence="3">
    <name type="scientific">marine metagenome</name>
    <dbReference type="NCBI Taxonomy" id="408172"/>
    <lineage>
        <taxon>unclassified sequences</taxon>
        <taxon>metagenomes</taxon>
        <taxon>ecological metagenomes</taxon>
    </lineage>
</organism>
<gene>
    <name evidence="3" type="ORF">METZ01_LOCUS12255</name>
</gene>
<reference evidence="3" key="1">
    <citation type="submission" date="2018-05" db="EMBL/GenBank/DDBJ databases">
        <authorList>
            <person name="Lanie J.A."/>
            <person name="Ng W.-L."/>
            <person name="Kazmierczak K.M."/>
            <person name="Andrzejewski T.M."/>
            <person name="Davidsen T.M."/>
            <person name="Wayne K.J."/>
            <person name="Tettelin H."/>
            <person name="Glass J.I."/>
            <person name="Rusch D."/>
            <person name="Podicherti R."/>
            <person name="Tsui H.-C.T."/>
            <person name="Winkler M.E."/>
        </authorList>
    </citation>
    <scope>NUCLEOTIDE SEQUENCE</scope>
</reference>
<evidence type="ECO:0000313" key="3">
    <source>
        <dbReference type="EMBL" id="SUZ59401.1"/>
    </source>
</evidence>
<evidence type="ECO:0000256" key="1">
    <source>
        <dbReference type="ARBA" id="ARBA00023002"/>
    </source>
</evidence>